<organism evidence="6 7">
    <name type="scientific">Phtheirospermum japonicum</name>
    <dbReference type="NCBI Taxonomy" id="374723"/>
    <lineage>
        <taxon>Eukaryota</taxon>
        <taxon>Viridiplantae</taxon>
        <taxon>Streptophyta</taxon>
        <taxon>Embryophyta</taxon>
        <taxon>Tracheophyta</taxon>
        <taxon>Spermatophyta</taxon>
        <taxon>Magnoliopsida</taxon>
        <taxon>eudicotyledons</taxon>
        <taxon>Gunneridae</taxon>
        <taxon>Pentapetalae</taxon>
        <taxon>asterids</taxon>
        <taxon>lamiids</taxon>
        <taxon>Lamiales</taxon>
        <taxon>Orobanchaceae</taxon>
        <taxon>Orobanchaceae incertae sedis</taxon>
        <taxon>Phtheirospermum</taxon>
    </lineage>
</organism>
<dbReference type="GO" id="GO:0008168">
    <property type="term" value="F:methyltransferase activity"/>
    <property type="evidence" value="ECO:0007669"/>
    <property type="project" value="UniProtKB-KW"/>
</dbReference>
<comment type="similarity">
    <text evidence="1">Belongs to the methyltransferase superfamily. Type-7 methyltransferase family.</text>
</comment>
<evidence type="ECO:0000256" key="2">
    <source>
        <dbReference type="ARBA" id="ARBA00022603"/>
    </source>
</evidence>
<dbReference type="PANTHER" id="PTHR31009">
    <property type="entry name" value="S-ADENOSYL-L-METHIONINE:CARBOXYL METHYLTRANSFERASE FAMILY PROTEIN"/>
    <property type="match status" value="1"/>
</dbReference>
<reference evidence="6" key="1">
    <citation type="submission" date="2020-07" db="EMBL/GenBank/DDBJ databases">
        <title>Ethylene signaling mediates host invasion by parasitic plants.</title>
        <authorList>
            <person name="Yoshida S."/>
        </authorList>
    </citation>
    <scope>NUCLEOTIDE SEQUENCE</scope>
    <source>
        <strain evidence="6">Okayama</strain>
    </source>
</reference>
<keyword evidence="3 6" id="KW-0808">Transferase</keyword>
<evidence type="ECO:0000256" key="3">
    <source>
        <dbReference type="ARBA" id="ARBA00022679"/>
    </source>
</evidence>
<evidence type="ECO:0000313" key="7">
    <source>
        <dbReference type="Proteomes" id="UP000653305"/>
    </source>
</evidence>
<dbReference type="GO" id="GO:0032259">
    <property type="term" value="P:methylation"/>
    <property type="evidence" value="ECO:0007669"/>
    <property type="project" value="UniProtKB-KW"/>
</dbReference>
<protein>
    <submittedName>
        <fullName evidence="6">Probable S-adenosylmethionine-dependent methyltransferase at5g38780</fullName>
    </submittedName>
</protein>
<dbReference type="OrthoDB" id="1890922at2759"/>
<dbReference type="Gene3D" id="1.10.1200.270">
    <property type="entry name" value="Methyltransferase, alpha-helical capping domain"/>
    <property type="match status" value="2"/>
</dbReference>
<dbReference type="InterPro" id="IPR005299">
    <property type="entry name" value="MeTrfase_7"/>
</dbReference>
<dbReference type="GO" id="GO:0046872">
    <property type="term" value="F:metal ion binding"/>
    <property type="evidence" value="ECO:0007669"/>
    <property type="project" value="UniProtKB-KW"/>
</dbReference>
<comment type="caution">
    <text evidence="6">The sequence shown here is derived from an EMBL/GenBank/DDBJ whole genome shotgun (WGS) entry which is preliminary data.</text>
</comment>
<dbReference type="Gene3D" id="3.40.50.150">
    <property type="entry name" value="Vaccinia Virus protein VP39"/>
    <property type="match status" value="2"/>
</dbReference>
<dbReference type="Proteomes" id="UP000653305">
    <property type="component" value="Unassembled WGS sequence"/>
</dbReference>
<dbReference type="AlphaFoldDB" id="A0A830BN28"/>
<name>A0A830BN28_9LAMI</name>
<proteinExistence type="inferred from homology"/>
<dbReference type="Pfam" id="PF03492">
    <property type="entry name" value="Methyltransf_7"/>
    <property type="match status" value="2"/>
</dbReference>
<dbReference type="InterPro" id="IPR042086">
    <property type="entry name" value="MeTrfase_capping"/>
</dbReference>
<evidence type="ECO:0000313" key="6">
    <source>
        <dbReference type="EMBL" id="GFP86979.1"/>
    </source>
</evidence>
<evidence type="ECO:0000256" key="1">
    <source>
        <dbReference type="ARBA" id="ARBA00007967"/>
    </source>
</evidence>
<evidence type="ECO:0000256" key="4">
    <source>
        <dbReference type="ARBA" id="ARBA00022723"/>
    </source>
</evidence>
<evidence type="ECO:0000256" key="5">
    <source>
        <dbReference type="ARBA" id="ARBA00022842"/>
    </source>
</evidence>
<accession>A0A830BN28</accession>
<keyword evidence="5" id="KW-0460">Magnesium</keyword>
<keyword evidence="4" id="KW-0479">Metal-binding</keyword>
<keyword evidence="2 6" id="KW-0489">Methyltransferase</keyword>
<gene>
    <name evidence="6" type="ORF">PHJA_000841700</name>
</gene>
<sequence>MCVWRNSRCCKANHRRRNRNKARPRFNQPERPICIADFGCSTGGNSFPAMQTITRAIKQKLEASSPSSAPEFYVFFNDVVANDFNTLFGSLPHERVYNAVGVPGDFHGRLLPRSSLHFAHSSWSLHWLTEERKEVCDAYLDQFSRELGSFLEARAVEMAPGGLMAISNLAMPESWNPETEYTMLTYVNMLESCLMDMARKGTVSAAKLDTFNFPMYFATARQMKAVLKNNQSFTIERMEILSNPGKHTVLDAVSRAAATRAVHGELLTDHFGSKIIDELFELYAKKLAATPVFNNTDNDKTIVGGTVDASKPIIEEEIATKLDLVSTNPNGPICIADFGCSTGGNSFPAMQTITRAIKQKLESSSPSSAPEFYVFFNDVVANDFNTLFGSLPPERVYNAVGVPGDFHGRLLPRSSLHFAHSSWSLHWLTEVPRAVADPDSPAWNGGRIFYAKERKEVCDAYSDQFSRELGSFLEARAVEMAPGGLMAISNLAMPESWNPETEYTGTVHAAKLDTFNFPIYYATPRQVKAVLKSNQSFTIERMEILSNPGKHTVPDAGSRAAAMRAVHGGLLTDHFGSKIIDELFELYAKKLAATPVFNNTDNDKTIVVLVVLKRKTDY</sequence>
<dbReference type="EMBL" id="BMAC01000135">
    <property type="protein sequence ID" value="GFP86979.1"/>
    <property type="molecule type" value="Genomic_DNA"/>
</dbReference>
<keyword evidence="7" id="KW-1185">Reference proteome</keyword>
<dbReference type="InterPro" id="IPR029063">
    <property type="entry name" value="SAM-dependent_MTases_sf"/>
</dbReference>
<dbReference type="SUPFAM" id="SSF53335">
    <property type="entry name" value="S-adenosyl-L-methionine-dependent methyltransferases"/>
    <property type="match status" value="2"/>
</dbReference>